<gene>
    <name evidence="3" type="primary">qtrt1</name>
    <name evidence="3" type="ORF">CM83_2495</name>
</gene>
<evidence type="ECO:0000259" key="2">
    <source>
        <dbReference type="Pfam" id="PF01702"/>
    </source>
</evidence>
<keyword evidence="1" id="KW-0862">Zinc</keyword>
<dbReference type="EMBL" id="GBHO01032121">
    <property type="protein sequence ID" value="JAG11483.1"/>
    <property type="molecule type" value="Transcribed_RNA"/>
</dbReference>
<keyword evidence="3" id="KW-0808">Transferase</keyword>
<dbReference type="Pfam" id="PF01702">
    <property type="entry name" value="TGT"/>
    <property type="match status" value="1"/>
</dbReference>
<dbReference type="InterPro" id="IPR036511">
    <property type="entry name" value="TGT-like_sf"/>
</dbReference>
<dbReference type="GO" id="GO:0008479">
    <property type="term" value="F:tRNA-guanosine(34) queuine transglycosylase activity"/>
    <property type="evidence" value="ECO:0007669"/>
    <property type="project" value="TreeGrafter"/>
</dbReference>
<sequence length="111" mass="12659">MFDCVFACRTARFGSALTSTGKLQLTKRKFANDTAPLDPSCRCTTCKTYTRAYLHLIAAKDRLGATLLSYHNIAYLIQLTRDARQAILEGRFTLFVQHFFKTYYATGKYPQ</sequence>
<feature type="domain" description="tRNA-guanine(15) transglycosylase-like" evidence="2">
    <location>
        <begin position="1"/>
        <end position="104"/>
    </location>
</feature>
<dbReference type="SUPFAM" id="SSF51713">
    <property type="entry name" value="tRNA-guanine transglycosylase"/>
    <property type="match status" value="1"/>
</dbReference>
<dbReference type="InterPro" id="IPR002616">
    <property type="entry name" value="tRNA_ribo_trans-like"/>
</dbReference>
<dbReference type="GO" id="GO:0006400">
    <property type="term" value="P:tRNA modification"/>
    <property type="evidence" value="ECO:0007669"/>
    <property type="project" value="InterPro"/>
</dbReference>
<name>A0A0A9WY86_LYGHE</name>
<dbReference type="GO" id="GO:0005829">
    <property type="term" value="C:cytosol"/>
    <property type="evidence" value="ECO:0007669"/>
    <property type="project" value="TreeGrafter"/>
</dbReference>
<reference evidence="3" key="2">
    <citation type="submission" date="2014-07" db="EMBL/GenBank/DDBJ databases">
        <authorList>
            <person name="Hull J."/>
        </authorList>
    </citation>
    <scope>NUCLEOTIDE SEQUENCE</scope>
</reference>
<evidence type="ECO:0000256" key="1">
    <source>
        <dbReference type="ARBA" id="ARBA00022833"/>
    </source>
</evidence>
<accession>A0A0A9WY86</accession>
<proteinExistence type="predicted"/>
<dbReference type="AlphaFoldDB" id="A0A0A9WY86"/>
<dbReference type="PANTHER" id="PTHR43530">
    <property type="entry name" value="QUEUINE TRNA-RIBOSYLTRANSFERASE CATALYTIC SUBUNIT 1"/>
    <property type="match status" value="1"/>
</dbReference>
<dbReference type="PANTHER" id="PTHR43530:SF1">
    <property type="entry name" value="QUEUINE TRNA-RIBOSYLTRANSFERASE CATALYTIC SUBUNIT 1"/>
    <property type="match status" value="1"/>
</dbReference>
<reference evidence="3" key="1">
    <citation type="journal article" date="2014" name="PLoS ONE">
        <title>Transcriptome-Based Identification of ABC Transporters in the Western Tarnished Plant Bug Lygus hesperus.</title>
        <authorList>
            <person name="Hull J.J."/>
            <person name="Chaney K."/>
            <person name="Geib S.M."/>
            <person name="Fabrick J.A."/>
            <person name="Brent C.S."/>
            <person name="Walsh D."/>
            <person name="Lavine L.C."/>
        </authorList>
    </citation>
    <scope>NUCLEOTIDE SEQUENCE</scope>
</reference>
<protein>
    <submittedName>
        <fullName evidence="3">Queuine tRNA-ribosyltransferase</fullName>
    </submittedName>
</protein>
<evidence type="ECO:0000313" key="3">
    <source>
        <dbReference type="EMBL" id="JAG11483.1"/>
    </source>
</evidence>
<dbReference type="NCBIfam" id="TIGR00449">
    <property type="entry name" value="tgt_general"/>
    <property type="match status" value="1"/>
</dbReference>
<organism evidence="3">
    <name type="scientific">Lygus hesperus</name>
    <name type="common">Western plant bug</name>
    <dbReference type="NCBI Taxonomy" id="30085"/>
    <lineage>
        <taxon>Eukaryota</taxon>
        <taxon>Metazoa</taxon>
        <taxon>Ecdysozoa</taxon>
        <taxon>Arthropoda</taxon>
        <taxon>Hexapoda</taxon>
        <taxon>Insecta</taxon>
        <taxon>Pterygota</taxon>
        <taxon>Neoptera</taxon>
        <taxon>Paraneoptera</taxon>
        <taxon>Hemiptera</taxon>
        <taxon>Heteroptera</taxon>
        <taxon>Panheteroptera</taxon>
        <taxon>Cimicomorpha</taxon>
        <taxon>Miridae</taxon>
        <taxon>Mirini</taxon>
        <taxon>Lygus</taxon>
    </lineage>
</organism>
<dbReference type="Gene3D" id="3.20.20.105">
    <property type="entry name" value="Queuine tRNA-ribosyltransferase-like"/>
    <property type="match status" value="1"/>
</dbReference>